<dbReference type="GO" id="GO:0046417">
    <property type="term" value="P:chorismate metabolic process"/>
    <property type="evidence" value="ECO:0007669"/>
    <property type="project" value="InterPro"/>
</dbReference>
<dbReference type="PROSITE" id="PS51168">
    <property type="entry name" value="CHORISMATE_MUT_2"/>
    <property type="match status" value="1"/>
</dbReference>
<dbReference type="KEGG" id="prh:LT40_00235"/>
<dbReference type="Pfam" id="PF01817">
    <property type="entry name" value="CM_2"/>
    <property type="match status" value="1"/>
</dbReference>
<evidence type="ECO:0000256" key="1">
    <source>
        <dbReference type="ARBA" id="ARBA00012404"/>
    </source>
</evidence>
<dbReference type="InterPro" id="IPR002701">
    <property type="entry name" value="CM_II_prokaryot"/>
</dbReference>
<dbReference type="EC" id="5.4.99.5" evidence="1"/>
<dbReference type="HOGENOM" id="CLU_131518_1_2_6"/>
<protein>
    <recommendedName>
        <fullName evidence="1">chorismate mutase</fullName>
        <ecNumber evidence="1">5.4.99.5</ecNumber>
    </recommendedName>
</protein>
<reference evidence="4 5" key="1">
    <citation type="journal article" date="2015" name="J. Biotechnol.">
        <title>Complete genome sequence of Pseudomonas rhizosphaerae IH5T (=DSM 16299T), a phosphate-solubilizing rhizobacterium for bacterial biofertilizer.</title>
        <authorList>
            <person name="Kwak Y."/>
            <person name="Jung B.K."/>
            <person name="Shin J.H."/>
        </authorList>
    </citation>
    <scope>NUCLEOTIDE SEQUENCE [LARGE SCALE GENOMIC DNA]</scope>
    <source>
        <strain evidence="4">DSM 16299</strain>
    </source>
</reference>
<name>A0A089YHT2_9PSED</name>
<gene>
    <name evidence="4" type="ORF">LT40_00235</name>
</gene>
<dbReference type="EMBL" id="CP009533">
    <property type="protein sequence ID" value="AIS15913.1"/>
    <property type="molecule type" value="Genomic_DNA"/>
</dbReference>
<dbReference type="STRING" id="216142.LT40_00235"/>
<keyword evidence="2" id="KW-0413">Isomerase</keyword>
<dbReference type="GO" id="GO:0004106">
    <property type="term" value="F:chorismate mutase activity"/>
    <property type="evidence" value="ECO:0007669"/>
    <property type="project" value="UniProtKB-EC"/>
</dbReference>
<dbReference type="PANTHER" id="PTHR38041">
    <property type="entry name" value="CHORISMATE MUTASE"/>
    <property type="match status" value="1"/>
</dbReference>
<evidence type="ECO:0000313" key="5">
    <source>
        <dbReference type="Proteomes" id="UP000029499"/>
    </source>
</evidence>
<dbReference type="RefSeq" id="WP_043185018.1">
    <property type="nucleotide sequence ID" value="NZ_CP009533.1"/>
</dbReference>
<dbReference type="eggNOG" id="COG1605">
    <property type="taxonomic scope" value="Bacteria"/>
</dbReference>
<dbReference type="Gene3D" id="1.20.59.10">
    <property type="entry name" value="Chorismate mutase"/>
    <property type="match status" value="1"/>
</dbReference>
<dbReference type="SUPFAM" id="SSF48600">
    <property type="entry name" value="Chorismate mutase II"/>
    <property type="match status" value="1"/>
</dbReference>
<evidence type="ECO:0000313" key="4">
    <source>
        <dbReference type="EMBL" id="AIS15913.1"/>
    </source>
</evidence>
<feature type="domain" description="Chorismate mutase" evidence="3">
    <location>
        <begin position="10"/>
        <end position="101"/>
    </location>
</feature>
<evidence type="ECO:0000256" key="2">
    <source>
        <dbReference type="ARBA" id="ARBA00023235"/>
    </source>
</evidence>
<accession>A0A089YHT2</accession>
<dbReference type="Proteomes" id="UP000029499">
    <property type="component" value="Chromosome"/>
</dbReference>
<dbReference type="OrthoDB" id="4479197at2"/>
<dbReference type="PANTHER" id="PTHR38041:SF1">
    <property type="entry name" value="CHORISMATE MUTASE"/>
    <property type="match status" value="1"/>
</dbReference>
<keyword evidence="5" id="KW-1185">Reference proteome</keyword>
<dbReference type="InterPro" id="IPR051331">
    <property type="entry name" value="Chorismate_mutase-related"/>
</dbReference>
<evidence type="ECO:0000259" key="3">
    <source>
        <dbReference type="PROSITE" id="PS51168"/>
    </source>
</evidence>
<dbReference type="GO" id="GO:0009697">
    <property type="term" value="P:salicylic acid biosynthetic process"/>
    <property type="evidence" value="ECO:0007669"/>
    <property type="project" value="TreeGrafter"/>
</dbReference>
<sequence>MSTDSDTDLLSASLVLSPYREQIDQLNHILVDLLAKRMEICRGVARVKCANNIAMMQPQRVTSTLDQMKLLAPSRQLRPEYLAEIFNIIIEETCEEERRLMDAISNSKKEG</sequence>
<organism evidence="4 5">
    <name type="scientific">Pseudomonas rhizosphaerae</name>
    <dbReference type="NCBI Taxonomy" id="216142"/>
    <lineage>
        <taxon>Bacteria</taxon>
        <taxon>Pseudomonadati</taxon>
        <taxon>Pseudomonadota</taxon>
        <taxon>Gammaproteobacteria</taxon>
        <taxon>Pseudomonadales</taxon>
        <taxon>Pseudomonadaceae</taxon>
        <taxon>Pseudomonas</taxon>
    </lineage>
</organism>
<dbReference type="InterPro" id="IPR036979">
    <property type="entry name" value="CM_dom_sf"/>
</dbReference>
<dbReference type="InterPro" id="IPR036263">
    <property type="entry name" value="Chorismate_II_sf"/>
</dbReference>
<dbReference type="AlphaFoldDB" id="A0A089YHT2"/>
<proteinExistence type="predicted"/>
<dbReference type="SMART" id="SM00830">
    <property type="entry name" value="CM_2"/>
    <property type="match status" value="1"/>
</dbReference>